<protein>
    <submittedName>
        <fullName evidence="1">Uncharacterized protein</fullName>
    </submittedName>
</protein>
<sequence length="136" mass="15986">MKGWEKVCDGRNAFAVYSSTKRKQRRGGVVGEGEWLAMMRRWRLGEEMVTLWSGLRGLWVQPMVSVGVMGSRRERDRVWECAWLLRIWWRDREWGFGFLGGQEEWGQEMAGFLNCRIGEILDFGWQGRVGDFGFDE</sequence>
<gene>
    <name evidence="1" type="ORF">MRB53_009799</name>
</gene>
<evidence type="ECO:0000313" key="1">
    <source>
        <dbReference type="EMBL" id="KAJ8635532.1"/>
    </source>
</evidence>
<comment type="caution">
    <text evidence="1">The sequence shown here is derived from an EMBL/GenBank/DDBJ whole genome shotgun (WGS) entry which is preliminary data.</text>
</comment>
<evidence type="ECO:0000313" key="2">
    <source>
        <dbReference type="Proteomes" id="UP001234297"/>
    </source>
</evidence>
<reference evidence="1 2" key="1">
    <citation type="journal article" date="2022" name="Hortic Res">
        <title>A haplotype resolved chromosomal level avocado genome allows analysis of novel avocado genes.</title>
        <authorList>
            <person name="Nath O."/>
            <person name="Fletcher S.J."/>
            <person name="Hayward A."/>
            <person name="Shaw L.M."/>
            <person name="Masouleh A.K."/>
            <person name="Furtado A."/>
            <person name="Henry R.J."/>
            <person name="Mitter N."/>
        </authorList>
    </citation>
    <scope>NUCLEOTIDE SEQUENCE [LARGE SCALE GENOMIC DNA]</scope>
    <source>
        <strain evidence="2">cv. Hass</strain>
    </source>
</reference>
<proteinExistence type="predicted"/>
<dbReference type="EMBL" id="CM056811">
    <property type="protein sequence ID" value="KAJ8635532.1"/>
    <property type="molecule type" value="Genomic_DNA"/>
</dbReference>
<organism evidence="1 2">
    <name type="scientific">Persea americana</name>
    <name type="common">Avocado</name>
    <dbReference type="NCBI Taxonomy" id="3435"/>
    <lineage>
        <taxon>Eukaryota</taxon>
        <taxon>Viridiplantae</taxon>
        <taxon>Streptophyta</taxon>
        <taxon>Embryophyta</taxon>
        <taxon>Tracheophyta</taxon>
        <taxon>Spermatophyta</taxon>
        <taxon>Magnoliopsida</taxon>
        <taxon>Magnoliidae</taxon>
        <taxon>Laurales</taxon>
        <taxon>Lauraceae</taxon>
        <taxon>Persea</taxon>
    </lineage>
</organism>
<keyword evidence="2" id="KW-1185">Reference proteome</keyword>
<accession>A0ACC2LQ26</accession>
<name>A0ACC2LQ26_PERAE</name>
<dbReference type="Proteomes" id="UP001234297">
    <property type="component" value="Chromosome 3"/>
</dbReference>